<proteinExistence type="predicted"/>
<keyword evidence="3" id="KW-1185">Reference proteome</keyword>
<evidence type="ECO:0000313" key="2">
    <source>
        <dbReference type="EMBL" id="TDP63158.1"/>
    </source>
</evidence>
<feature type="region of interest" description="Disordered" evidence="1">
    <location>
        <begin position="209"/>
        <end position="236"/>
    </location>
</feature>
<dbReference type="AlphaFoldDB" id="A0A4V3CT08"/>
<gene>
    <name evidence="2" type="ORF">DES47_105159</name>
</gene>
<comment type="caution">
    <text evidence="2">The sequence shown here is derived from an EMBL/GenBank/DDBJ whole genome shotgun (WGS) entry which is preliminary data.</text>
</comment>
<feature type="region of interest" description="Disordered" evidence="1">
    <location>
        <begin position="1"/>
        <end position="22"/>
    </location>
</feature>
<accession>A0A4V3CT08</accession>
<organism evidence="2 3">
    <name type="scientific">Roseateles toxinivorans</name>
    <dbReference type="NCBI Taxonomy" id="270368"/>
    <lineage>
        <taxon>Bacteria</taxon>
        <taxon>Pseudomonadati</taxon>
        <taxon>Pseudomonadota</taxon>
        <taxon>Betaproteobacteria</taxon>
        <taxon>Burkholderiales</taxon>
        <taxon>Sphaerotilaceae</taxon>
        <taxon>Roseateles</taxon>
    </lineage>
</organism>
<evidence type="ECO:0000256" key="1">
    <source>
        <dbReference type="SAM" id="MobiDB-lite"/>
    </source>
</evidence>
<sequence length="236" mass="25436">MTSCKPKPMPEAVAPPTGGPASSRWALTIKQLSVAGATRVERPRAINPRPAGVIRNGSATHAVLACFQARPGTLLTMQSLKALCGHTDKAINWALLFLRTQGLISAQPDAARNERCLRYRLNQEVANRYARVSLPASTGDRPSGRDMAAEDSLRRCATCNRLSAANTCIAATKSGVPRPKVDAPRRCVAYVPKWEEQDQRTGLQLWPELAMSRSAGGDQANPVLDSNAHQSKGDSK</sequence>
<dbReference type="Proteomes" id="UP000295361">
    <property type="component" value="Unassembled WGS sequence"/>
</dbReference>
<name>A0A4V3CT08_9BURK</name>
<dbReference type="EMBL" id="SNXS01000005">
    <property type="protein sequence ID" value="TDP63158.1"/>
    <property type="molecule type" value="Genomic_DNA"/>
</dbReference>
<evidence type="ECO:0000313" key="3">
    <source>
        <dbReference type="Proteomes" id="UP000295361"/>
    </source>
</evidence>
<dbReference type="InParanoid" id="A0A4V3CT08"/>
<reference evidence="2 3" key="1">
    <citation type="submission" date="2019-03" db="EMBL/GenBank/DDBJ databases">
        <title>Genomic Encyclopedia of Type Strains, Phase IV (KMG-IV): sequencing the most valuable type-strain genomes for metagenomic binning, comparative biology and taxonomic classification.</title>
        <authorList>
            <person name="Goeker M."/>
        </authorList>
    </citation>
    <scope>NUCLEOTIDE SEQUENCE [LARGE SCALE GENOMIC DNA]</scope>
    <source>
        <strain evidence="2 3">DSM 16998</strain>
    </source>
</reference>
<protein>
    <submittedName>
        <fullName evidence="2">Uncharacterized protein</fullName>
    </submittedName>
</protein>